<name>A0A7C4VT25_9BACT</name>
<dbReference type="GO" id="GO:0003723">
    <property type="term" value="F:RNA binding"/>
    <property type="evidence" value="ECO:0007669"/>
    <property type="project" value="UniProtKB-KW"/>
</dbReference>
<keyword evidence="3" id="KW-0694">RNA-binding</keyword>
<feature type="domain" description="Csm4 C-terminal" evidence="5">
    <location>
        <begin position="66"/>
        <end position="152"/>
    </location>
</feature>
<reference evidence="6" key="1">
    <citation type="journal article" date="2020" name="mSystems">
        <title>Genome- and Community-Level Interaction Insights into Carbon Utilization and Element Cycling Functions of Hydrothermarchaeota in Hydrothermal Sediment.</title>
        <authorList>
            <person name="Zhou Z."/>
            <person name="Liu Y."/>
            <person name="Xu W."/>
            <person name="Pan J."/>
            <person name="Luo Z.H."/>
            <person name="Li M."/>
        </authorList>
    </citation>
    <scope>NUCLEOTIDE SEQUENCE [LARGE SCALE GENOMIC DNA]</scope>
    <source>
        <strain evidence="6">SpSt-609</strain>
    </source>
</reference>
<evidence type="ECO:0000313" key="6">
    <source>
        <dbReference type="EMBL" id="HGU40065.1"/>
    </source>
</evidence>
<proteinExistence type="inferred from homology"/>
<evidence type="ECO:0000259" key="5">
    <source>
        <dbReference type="Pfam" id="PF17953"/>
    </source>
</evidence>
<keyword evidence="4" id="KW-0051">Antiviral defense</keyword>
<protein>
    <recommendedName>
        <fullName evidence="2">CRISPR system Cms protein Csm4</fullName>
    </recommendedName>
</protein>
<dbReference type="AlphaFoldDB" id="A0A7C4VT25"/>
<evidence type="ECO:0000256" key="4">
    <source>
        <dbReference type="ARBA" id="ARBA00023118"/>
    </source>
</evidence>
<evidence type="ECO:0000256" key="3">
    <source>
        <dbReference type="ARBA" id="ARBA00022884"/>
    </source>
</evidence>
<comment type="caution">
    <text evidence="6">The sequence shown here is derived from an EMBL/GenBank/DDBJ whole genome shotgun (WGS) entry which is preliminary data.</text>
</comment>
<dbReference type="InterPro" id="IPR040932">
    <property type="entry name" value="Csm4_C"/>
</dbReference>
<organism evidence="6">
    <name type="scientific">Fervidobacterium thailandense</name>
    <dbReference type="NCBI Taxonomy" id="1008305"/>
    <lineage>
        <taxon>Bacteria</taxon>
        <taxon>Thermotogati</taxon>
        <taxon>Thermotogota</taxon>
        <taxon>Thermotogae</taxon>
        <taxon>Thermotogales</taxon>
        <taxon>Fervidobacteriaceae</taxon>
        <taxon>Fervidobacterium</taxon>
    </lineage>
</organism>
<comment type="similarity">
    <text evidence="1">Belongs to the CRISPR-associated Csm4 family.</text>
</comment>
<dbReference type="EMBL" id="DSZY01000013">
    <property type="protein sequence ID" value="HGU40065.1"/>
    <property type="molecule type" value="Genomic_DNA"/>
</dbReference>
<dbReference type="Pfam" id="PF17953">
    <property type="entry name" value="Csm4_C"/>
    <property type="match status" value="1"/>
</dbReference>
<sequence>MYYVGHVRTGEETGYWFFMDLCSEFEECVKTVIRVLGDEGIGGERTYGYGQFIPEFIEDNQPYMGSSFVLLSVFKPAENEVESLETKRYKIIKRGGYVYSPYSDILTNLRHPMYNVFAEGSVFEKPVKGELTLSFDSSTHPVYRNYRAYLLPCNV</sequence>
<evidence type="ECO:0000256" key="1">
    <source>
        <dbReference type="ARBA" id="ARBA00005772"/>
    </source>
</evidence>
<dbReference type="InterPro" id="IPR005510">
    <property type="entry name" value="Csm4"/>
</dbReference>
<gene>
    <name evidence="6" type="primary">csm4</name>
    <name evidence="6" type="ORF">ENT77_02580</name>
</gene>
<accession>A0A7C4VT25</accession>
<dbReference type="NCBIfam" id="TIGR01903">
    <property type="entry name" value="cas5_csm4"/>
    <property type="match status" value="1"/>
</dbReference>
<dbReference type="GO" id="GO:0051607">
    <property type="term" value="P:defense response to virus"/>
    <property type="evidence" value="ECO:0007669"/>
    <property type="project" value="UniProtKB-KW"/>
</dbReference>
<evidence type="ECO:0000256" key="2">
    <source>
        <dbReference type="ARBA" id="ARBA00016109"/>
    </source>
</evidence>